<evidence type="ECO:0000313" key="2">
    <source>
        <dbReference type="Proteomes" id="UP001139981"/>
    </source>
</evidence>
<accession>A0ACC1M0Q7</accession>
<reference evidence="1" key="1">
    <citation type="submission" date="2022-07" db="EMBL/GenBank/DDBJ databases">
        <title>Phylogenomic reconstructions and comparative analyses of Kickxellomycotina fungi.</title>
        <authorList>
            <person name="Reynolds N.K."/>
            <person name="Stajich J.E."/>
            <person name="Barry K."/>
            <person name="Grigoriev I.V."/>
            <person name="Crous P."/>
            <person name="Smith M.E."/>
        </authorList>
    </citation>
    <scope>NUCLEOTIDE SEQUENCE</scope>
    <source>
        <strain evidence="1">CBS 190363</strain>
    </source>
</reference>
<keyword evidence="2" id="KW-1185">Reference proteome</keyword>
<evidence type="ECO:0000313" key="1">
    <source>
        <dbReference type="EMBL" id="KAJ2891519.1"/>
    </source>
</evidence>
<name>A0ACC1M0Q7_9FUNG</name>
<organism evidence="1 2">
    <name type="scientific">Coemansia aciculifera</name>
    <dbReference type="NCBI Taxonomy" id="417176"/>
    <lineage>
        <taxon>Eukaryota</taxon>
        <taxon>Fungi</taxon>
        <taxon>Fungi incertae sedis</taxon>
        <taxon>Zoopagomycota</taxon>
        <taxon>Kickxellomycotina</taxon>
        <taxon>Kickxellomycetes</taxon>
        <taxon>Kickxellales</taxon>
        <taxon>Kickxellaceae</taxon>
        <taxon>Coemansia</taxon>
    </lineage>
</organism>
<dbReference type="Proteomes" id="UP001139981">
    <property type="component" value="Unassembled WGS sequence"/>
</dbReference>
<protein>
    <submittedName>
        <fullName evidence="1">Uncharacterized protein</fullName>
    </submittedName>
</protein>
<feature type="non-terminal residue" evidence="1">
    <location>
        <position position="146"/>
    </location>
</feature>
<gene>
    <name evidence="1" type="ORF">IWW38_003581</name>
</gene>
<sequence length="146" mass="15446">MHRQGLLMERAAVARRVKRHLVTRPVSDGPATAAITTAIPQPMPAAAAVSASVAGLVPPRLSHSLEEPGRLRALFSPEAADVPDESGYAGDINEDYDPSALLTTRSEGPVSAYGDEYDDNDEDDGDYARKDGVVVDPMLLASGDMT</sequence>
<proteinExistence type="predicted"/>
<dbReference type="EMBL" id="JANBVB010000968">
    <property type="protein sequence ID" value="KAJ2891519.1"/>
    <property type="molecule type" value="Genomic_DNA"/>
</dbReference>
<comment type="caution">
    <text evidence="1">The sequence shown here is derived from an EMBL/GenBank/DDBJ whole genome shotgun (WGS) entry which is preliminary data.</text>
</comment>